<reference evidence="5" key="1">
    <citation type="submission" date="2016-04" db="EMBL/GenBank/DDBJ databases">
        <title>Comparative genomics of biotechnologically important yeasts.</title>
        <authorList>
            <consortium name="DOE Joint Genome Institute"/>
            <person name="Riley R."/>
            <person name="Haridas S."/>
            <person name="Wolfe K.H."/>
            <person name="Lopes M.R."/>
            <person name="Hittinger C.T."/>
            <person name="Goker M."/>
            <person name="Salamov A."/>
            <person name="Wisecaver J."/>
            <person name="Long T.M."/>
            <person name="Aerts A.L."/>
            <person name="Barry K."/>
            <person name="Choi C."/>
            <person name="Clum A."/>
            <person name="Coughlan A.Y."/>
            <person name="Deshpande S."/>
            <person name="Douglass A.P."/>
            <person name="Hanson S.J."/>
            <person name="Klenk H.-P."/>
            <person name="Labutti K."/>
            <person name="Lapidus A."/>
            <person name="Lindquist E."/>
            <person name="Lipzen A."/>
            <person name="Meier-Kolthoff J.P."/>
            <person name="Ohm R.A."/>
            <person name="Otillar R.P."/>
            <person name="Pangilinan J."/>
            <person name="Peng Y."/>
            <person name="Rokas A."/>
            <person name="Rosa C.A."/>
            <person name="Scheuner C."/>
            <person name="Sibirny A.A."/>
            <person name="Slot J.C."/>
            <person name="Stielow J.B."/>
            <person name="Sun H."/>
            <person name="Kurtzman C.P."/>
            <person name="Blackwell M."/>
            <person name="Grigoriev I.V."/>
            <person name="Jeffries T.W."/>
        </authorList>
    </citation>
    <scope>NUCLEOTIDE SEQUENCE [LARGE SCALE GENOMIC DNA]</scope>
    <source>
        <strain evidence="5">NRRL YB-2248</strain>
    </source>
</reference>
<evidence type="ECO:0000256" key="2">
    <source>
        <dbReference type="ARBA" id="ARBA00023445"/>
    </source>
</evidence>
<dbReference type="AlphaFoldDB" id="A0A1E4T310"/>
<dbReference type="InterPro" id="IPR050425">
    <property type="entry name" value="NAD(P)_dehydrat-like"/>
</dbReference>
<organism evidence="4 5">
    <name type="scientific">[Candida] arabinofermentans NRRL YB-2248</name>
    <dbReference type="NCBI Taxonomy" id="983967"/>
    <lineage>
        <taxon>Eukaryota</taxon>
        <taxon>Fungi</taxon>
        <taxon>Dikarya</taxon>
        <taxon>Ascomycota</taxon>
        <taxon>Saccharomycotina</taxon>
        <taxon>Pichiomycetes</taxon>
        <taxon>Pichiales</taxon>
        <taxon>Pichiaceae</taxon>
        <taxon>Ogataea</taxon>
        <taxon>Ogataea/Candida clade</taxon>
    </lineage>
</organism>
<dbReference type="GO" id="GO:0016616">
    <property type="term" value="F:oxidoreductase activity, acting on the CH-OH group of donors, NAD or NADP as acceptor"/>
    <property type="evidence" value="ECO:0007669"/>
    <property type="project" value="TreeGrafter"/>
</dbReference>
<sequence>MSATNKSIFITGANGYIAKHIIKQALANGYSVVGTVRSAEKGEALAKLVNSDKFSYEVVEGVDHKGAYDQPLKNHPEVSVLLHTASPVNYYATDPLNETILPAINGVKELFDSIKANAAQIEKVVLTTSVMAIAKIVNFQIIGVNHTEADWSPITIEEGKTDGALAYAASKKFEEQAAWKYVEVEKRNFTLTTVAPTFAVGPQAYDEDASAPASTSGMIAGLLSLTPSGYVYPFAGNFVDVRDVAKAHILGFELDDAQGKRLIAGGENFNFHKTIEVIQKHFPDYKGKLPAVDSTQMPPETPFINNKKTNDTLGFEFIDIESSIIDQLNQFFSAGK</sequence>
<feature type="domain" description="NAD-dependent epimerase/dehydratase" evidence="3">
    <location>
        <begin position="8"/>
        <end position="254"/>
    </location>
</feature>
<comment type="similarity">
    <text evidence="2">Belongs to the NAD(P)-dependent epimerase/dehydratase family. Dihydroflavonol-4-reductase subfamily.</text>
</comment>
<evidence type="ECO:0000313" key="4">
    <source>
        <dbReference type="EMBL" id="ODV86134.1"/>
    </source>
</evidence>
<evidence type="ECO:0000256" key="1">
    <source>
        <dbReference type="ARBA" id="ARBA00023002"/>
    </source>
</evidence>
<dbReference type="InterPro" id="IPR036291">
    <property type="entry name" value="NAD(P)-bd_dom_sf"/>
</dbReference>
<dbReference type="Proteomes" id="UP000094801">
    <property type="component" value="Unassembled WGS sequence"/>
</dbReference>
<accession>A0A1E4T310</accession>
<protein>
    <recommendedName>
        <fullName evidence="3">NAD-dependent epimerase/dehydratase domain-containing protein</fullName>
    </recommendedName>
</protein>
<dbReference type="SUPFAM" id="SSF51735">
    <property type="entry name" value="NAD(P)-binding Rossmann-fold domains"/>
    <property type="match status" value="1"/>
</dbReference>
<dbReference type="Gene3D" id="3.40.50.720">
    <property type="entry name" value="NAD(P)-binding Rossmann-like Domain"/>
    <property type="match status" value="1"/>
</dbReference>
<gene>
    <name evidence="4" type="ORF">CANARDRAFT_6629</name>
</gene>
<dbReference type="PANTHER" id="PTHR10366">
    <property type="entry name" value="NAD DEPENDENT EPIMERASE/DEHYDRATASE"/>
    <property type="match status" value="1"/>
</dbReference>
<dbReference type="InterPro" id="IPR001509">
    <property type="entry name" value="Epimerase_deHydtase"/>
</dbReference>
<name>A0A1E4T310_9ASCO</name>
<dbReference type="STRING" id="983967.A0A1E4T310"/>
<evidence type="ECO:0000259" key="3">
    <source>
        <dbReference type="Pfam" id="PF01370"/>
    </source>
</evidence>
<dbReference type="EMBL" id="KV453850">
    <property type="protein sequence ID" value="ODV86134.1"/>
    <property type="molecule type" value="Genomic_DNA"/>
</dbReference>
<dbReference type="PANTHER" id="PTHR10366:SF564">
    <property type="entry name" value="STEROL-4-ALPHA-CARBOXYLATE 3-DEHYDROGENASE, DECARBOXYLATING"/>
    <property type="match status" value="1"/>
</dbReference>
<keyword evidence="1" id="KW-0560">Oxidoreductase</keyword>
<evidence type="ECO:0000313" key="5">
    <source>
        <dbReference type="Proteomes" id="UP000094801"/>
    </source>
</evidence>
<proteinExistence type="inferred from homology"/>
<dbReference type="OrthoDB" id="2735536at2759"/>
<dbReference type="Pfam" id="PF01370">
    <property type="entry name" value="Epimerase"/>
    <property type="match status" value="1"/>
</dbReference>
<keyword evidence="5" id="KW-1185">Reference proteome</keyword>